<keyword evidence="3" id="KW-0540">Nuclease</keyword>
<reference evidence="7 8" key="1">
    <citation type="journal article" date="2009" name="Stand. Genomic Sci.">
        <title>Complete genome sequence of Methanocorpusculum labreanum type strain Z.</title>
        <authorList>
            <person name="Anderson I.J."/>
            <person name="Sieprawska-Lupa M."/>
            <person name="Goltsman E."/>
            <person name="Lapidus A."/>
            <person name="Copeland A."/>
            <person name="Glavina Del Rio T."/>
            <person name="Tice H."/>
            <person name="Dalin E."/>
            <person name="Barry K."/>
            <person name="Pitluck S."/>
            <person name="Hauser L."/>
            <person name="Land M."/>
            <person name="Lucas S."/>
            <person name="Richardson P."/>
            <person name="Whitman W.B."/>
            <person name="Kyrpides N.C."/>
        </authorList>
    </citation>
    <scope>NUCLEOTIDE SEQUENCE [LARGE SCALE GENOMIC DNA]</scope>
    <source>
        <strain evidence="8">ATCC 43576 / DSM 4855 / Z</strain>
    </source>
</reference>
<dbReference type="EMBL" id="CP000559">
    <property type="protein sequence ID" value="ABN07056.1"/>
    <property type="molecule type" value="Genomic_DNA"/>
</dbReference>
<dbReference type="GO" id="GO:0110001">
    <property type="term" value="C:toxin-antitoxin complex"/>
    <property type="evidence" value="ECO:0007669"/>
    <property type="project" value="InterPro"/>
</dbReference>
<dbReference type="RefSeq" id="WP_011833257.1">
    <property type="nucleotide sequence ID" value="NC_008942.1"/>
</dbReference>
<dbReference type="STRING" id="410358.Mlab_0885"/>
<proteinExistence type="inferred from homology"/>
<dbReference type="PANTHER" id="PTHR34139:SF1">
    <property type="entry name" value="RNASE MJ1380-RELATED"/>
    <property type="match status" value="1"/>
</dbReference>
<evidence type="ECO:0000256" key="3">
    <source>
        <dbReference type="ARBA" id="ARBA00022722"/>
    </source>
</evidence>
<evidence type="ECO:0000256" key="5">
    <source>
        <dbReference type="ARBA" id="ARBA00022801"/>
    </source>
</evidence>
<dbReference type="GO" id="GO:0004540">
    <property type="term" value="F:RNA nuclease activity"/>
    <property type="evidence" value="ECO:0007669"/>
    <property type="project" value="InterPro"/>
</dbReference>
<sequence length="113" mass="13691">MKSEYIYLDHMLQRCEKIRKITSSVKKEAFFLDEDKLDLVVHSLEIIGEATTHISKEFKKEHDEIPWQEIKDFRNVMFHQYFRIDPEVVWTVANTDIEDLYVFLIRILNKDEI</sequence>
<dbReference type="GO" id="GO:0000166">
    <property type="term" value="F:nucleotide binding"/>
    <property type="evidence" value="ECO:0007669"/>
    <property type="project" value="UniProtKB-KW"/>
</dbReference>
<comment type="similarity">
    <text evidence="6">Belongs to the HepT RNase toxin family.</text>
</comment>
<dbReference type="OrthoDB" id="318716at2157"/>
<dbReference type="InterPro" id="IPR051813">
    <property type="entry name" value="HepT_RNase_toxin"/>
</dbReference>
<dbReference type="Pfam" id="PF01934">
    <property type="entry name" value="HepT-like"/>
    <property type="match status" value="1"/>
</dbReference>
<keyword evidence="2" id="KW-1277">Toxin-antitoxin system</keyword>
<dbReference type="GeneID" id="4795224"/>
<evidence type="ECO:0000313" key="8">
    <source>
        <dbReference type="Proteomes" id="UP000000365"/>
    </source>
</evidence>
<dbReference type="KEGG" id="mla:Mlab_0885"/>
<keyword evidence="5" id="KW-0378">Hydrolase</keyword>
<organism evidence="7 8">
    <name type="scientific">Methanocorpusculum labreanum (strain ATCC 43576 / DSM 4855 / Z)</name>
    <dbReference type="NCBI Taxonomy" id="410358"/>
    <lineage>
        <taxon>Archaea</taxon>
        <taxon>Methanobacteriati</taxon>
        <taxon>Methanobacteriota</taxon>
        <taxon>Stenosarchaea group</taxon>
        <taxon>Methanomicrobia</taxon>
        <taxon>Methanomicrobiales</taxon>
        <taxon>Methanocorpusculaceae</taxon>
        <taxon>Methanocorpusculum</taxon>
    </lineage>
</organism>
<evidence type="ECO:0000256" key="1">
    <source>
        <dbReference type="ARBA" id="ARBA00022553"/>
    </source>
</evidence>
<evidence type="ECO:0000256" key="2">
    <source>
        <dbReference type="ARBA" id="ARBA00022649"/>
    </source>
</evidence>
<evidence type="ECO:0008006" key="9">
    <source>
        <dbReference type="Google" id="ProtNLM"/>
    </source>
</evidence>
<evidence type="ECO:0000313" key="7">
    <source>
        <dbReference type="EMBL" id="ABN07056.1"/>
    </source>
</evidence>
<dbReference type="eggNOG" id="arCOG05024">
    <property type="taxonomic scope" value="Archaea"/>
</dbReference>
<dbReference type="Gene3D" id="1.20.120.580">
    <property type="entry name" value="bsu32300-like"/>
    <property type="match status" value="1"/>
</dbReference>
<keyword evidence="1" id="KW-0597">Phosphoprotein</keyword>
<name>A2SRV0_METLZ</name>
<dbReference type="Proteomes" id="UP000000365">
    <property type="component" value="Chromosome"/>
</dbReference>
<keyword evidence="4" id="KW-0547">Nucleotide-binding</keyword>
<protein>
    <recommendedName>
        <fullName evidence="9">DUF86 domain-containing protein</fullName>
    </recommendedName>
</protein>
<accession>A2SRV0</accession>
<gene>
    <name evidence="7" type="ordered locus">Mlab_0885</name>
</gene>
<keyword evidence="8" id="KW-1185">Reference proteome</keyword>
<evidence type="ECO:0000256" key="4">
    <source>
        <dbReference type="ARBA" id="ARBA00022741"/>
    </source>
</evidence>
<dbReference type="InterPro" id="IPR037038">
    <property type="entry name" value="HepT-like_sf"/>
</dbReference>
<evidence type="ECO:0000256" key="6">
    <source>
        <dbReference type="ARBA" id="ARBA00024207"/>
    </source>
</evidence>
<dbReference type="PANTHER" id="PTHR34139">
    <property type="entry name" value="UPF0331 PROTEIN MJ0127"/>
    <property type="match status" value="1"/>
</dbReference>
<dbReference type="AlphaFoldDB" id="A2SRV0"/>
<dbReference type="HOGENOM" id="CLU_142825_3_2_2"/>
<dbReference type="GO" id="GO:0016787">
    <property type="term" value="F:hydrolase activity"/>
    <property type="evidence" value="ECO:0007669"/>
    <property type="project" value="UniProtKB-KW"/>
</dbReference>
<dbReference type="InterPro" id="IPR008201">
    <property type="entry name" value="HepT-like"/>
</dbReference>